<evidence type="ECO:0000256" key="3">
    <source>
        <dbReference type="ARBA" id="ARBA00004141"/>
    </source>
</evidence>
<keyword evidence="18" id="KW-1185">Reference proteome</keyword>
<evidence type="ECO:0000256" key="7">
    <source>
        <dbReference type="ARBA" id="ARBA00022741"/>
    </source>
</evidence>
<comment type="catalytic activity">
    <reaction evidence="1">
        <text>ATP = 3',5'-cyclic AMP + diphosphate</text>
        <dbReference type="Rhea" id="RHEA:15389"/>
        <dbReference type="ChEBI" id="CHEBI:30616"/>
        <dbReference type="ChEBI" id="CHEBI:33019"/>
        <dbReference type="ChEBI" id="CHEBI:58165"/>
        <dbReference type="EC" id="4.6.1.1"/>
    </reaction>
</comment>
<feature type="transmembrane region" description="Helical" evidence="15">
    <location>
        <begin position="238"/>
        <end position="264"/>
    </location>
</feature>
<feature type="transmembrane region" description="Helical" evidence="15">
    <location>
        <begin position="212"/>
        <end position="232"/>
    </location>
</feature>
<comment type="subcellular location">
    <subcellularLocation>
        <location evidence="3">Membrane</location>
        <topology evidence="3">Multi-pass membrane protein</topology>
    </subcellularLocation>
</comment>
<feature type="domain" description="Guanylate cyclase" evidence="16">
    <location>
        <begin position="1167"/>
        <end position="1307"/>
    </location>
</feature>
<feature type="transmembrane region" description="Helical" evidence="15">
    <location>
        <begin position="788"/>
        <end position="808"/>
    </location>
</feature>
<keyword evidence="10 15" id="KW-1133">Transmembrane helix</keyword>
<keyword evidence="11" id="KW-0115">cAMP biosynthesis</keyword>
<evidence type="ECO:0000256" key="11">
    <source>
        <dbReference type="ARBA" id="ARBA00022998"/>
    </source>
</evidence>
<dbReference type="EMBL" id="JAWJWF010000047">
    <property type="protein sequence ID" value="KAK6621819.1"/>
    <property type="molecule type" value="Genomic_DNA"/>
</dbReference>
<proteinExistence type="inferred from homology"/>
<dbReference type="EC" id="4.6.1.1" evidence="4"/>
<dbReference type="SMART" id="SM00044">
    <property type="entry name" value="CYCc"/>
    <property type="match status" value="2"/>
</dbReference>
<feature type="transmembrane region" description="Helical" evidence="15">
    <location>
        <begin position="814"/>
        <end position="835"/>
    </location>
</feature>
<evidence type="ECO:0000256" key="15">
    <source>
        <dbReference type="SAM" id="Phobius"/>
    </source>
</evidence>
<dbReference type="Gene3D" id="3.30.70.1230">
    <property type="entry name" value="Nucleotide cyclase"/>
    <property type="match status" value="2"/>
</dbReference>
<dbReference type="Pfam" id="PF00211">
    <property type="entry name" value="Guanylate_cyc"/>
    <property type="match status" value="2"/>
</dbReference>
<feature type="transmembrane region" description="Helical" evidence="15">
    <location>
        <begin position="864"/>
        <end position="891"/>
    </location>
</feature>
<dbReference type="CDD" id="cd07302">
    <property type="entry name" value="CHD"/>
    <property type="match status" value="2"/>
</dbReference>
<reference evidence="17 18" key="1">
    <citation type="submission" date="2023-09" db="EMBL/GenBank/DDBJ databases">
        <title>Genomes of two closely related lineages of the louse Polyplax serrata with different host specificities.</title>
        <authorList>
            <person name="Martinu J."/>
            <person name="Tarabai H."/>
            <person name="Stefka J."/>
            <person name="Hypsa V."/>
        </authorList>
    </citation>
    <scope>NUCLEOTIDE SEQUENCE [LARGE SCALE GENOMIC DNA]</scope>
    <source>
        <strain evidence="17">98ZLc_SE</strain>
    </source>
</reference>
<evidence type="ECO:0000256" key="4">
    <source>
        <dbReference type="ARBA" id="ARBA00012201"/>
    </source>
</evidence>
<organism evidence="17 18">
    <name type="scientific">Polyplax serrata</name>
    <name type="common">Common mouse louse</name>
    <dbReference type="NCBI Taxonomy" id="468196"/>
    <lineage>
        <taxon>Eukaryota</taxon>
        <taxon>Metazoa</taxon>
        <taxon>Ecdysozoa</taxon>
        <taxon>Arthropoda</taxon>
        <taxon>Hexapoda</taxon>
        <taxon>Insecta</taxon>
        <taxon>Pterygota</taxon>
        <taxon>Neoptera</taxon>
        <taxon>Paraneoptera</taxon>
        <taxon>Psocodea</taxon>
        <taxon>Troctomorpha</taxon>
        <taxon>Phthiraptera</taxon>
        <taxon>Anoplura</taxon>
        <taxon>Polyplacidae</taxon>
        <taxon>Polyplax</taxon>
    </lineage>
</organism>
<evidence type="ECO:0000256" key="12">
    <source>
        <dbReference type="ARBA" id="ARBA00023136"/>
    </source>
</evidence>
<feature type="transmembrane region" description="Helical" evidence="15">
    <location>
        <begin position="944"/>
        <end position="963"/>
    </location>
</feature>
<keyword evidence="8" id="KW-0067">ATP-binding</keyword>
<keyword evidence="12 15" id="KW-0472">Membrane</keyword>
<comment type="similarity">
    <text evidence="14">Belongs to the adenylyl cyclase class-4/guanylyl cyclase family.</text>
</comment>
<sequence>MIVTSSQLGIMTDKMNDFGNSPTYDINSASVPISGGEGDSEDEIQISLAPYIQNYLAQNNSSRSCGCLPVPFERAAPHSWMIPCFDSDVLEKQFKISSLKQYTKRFRFALIYMMIISAAWLIFLLCQPNPETIRFEYIIFAQLFLFSTWILFLSYKDIYRSHDSIFGIVTALHLVFTSLVFTIASGTAMVSYFTLTCCIILTIYTVFPLQPYISLIICLSFSIAFEAIILTTQKHLVVFYYGFVVRVLCQVCVHVIGFHILVMTHVRVRGTFMKVGQRLLVQKQLEMEKRLKEKIIHSVMPPKVAGWLLGGERGENPRPSNHEDFGSLFRPFNMNRMDNVSILFADIVGFTRMSSNKTAEEIVDILNDLFERFDDLCLANGCEKISTLGDCYYCVSGCPEPRPDHASCCVEMGLDMIDAIQEFDIDRGEDVNMRVGVHTGTVLCGIVGTRRFKFDVWSNDVTFANKLESTGQPGRVHISESTAKFLQDTYVLENYEDLQGTKTYLIKSRTSVVTQEPRAVDPQQQAHFNRNRKSINFSHSPSKRSHYLSLITEARLKFTSLPNVLGSSRTLTGSLEKLNYSQWFSFSKLRNNSSSEMSPRSKHPSQRNLVLQQGDVSISKASISKVDVPLRRDLRNEEEISLCPSVNNRSPVNRNSNRRSSIQQQIYLLNGVNKGDEVAKKIGSYYNTSRSTLAPLDSESENEGVKKTNPENLNLGLYSLRKQSDLQLIKCINDISQNSYIVKVPLDQFTLFFNDKKTEKEYRANAHKIHEKKGDSPTTLSTSRFNTYFDIFVSGLILTCITISLYVLHEPTRYFIWISTAALLLESVALILCLVHLTKTASNKITEKNKFFGKRIFNLFSKWYPWHIFGGLLVSLPTVVILTNLVCHYVQREQNTLEKSFTFDFLSSEENKKLILNVELRDHYYTLLILIGLLHFCNFAQLNFFMKSFLALITGLIYLMLFGKPNCQYGNTSNLSVIFISQYIQRNIFLNKMQYVEGNAFFCSQQLKNILNHLSGDVFDLTNYYNLGVHFLDVYYWNGTDSDSLYYATDDGINFLKNLNETMSTMSKEVWLNNVLQNINHHVLMAYFSETVLDIFVIIFLVVLLNRQFEISYRLSYYCNTESSRDKMRVQNMKNQADWLLENIIPKHVSIELKNRAKYCENHSNVGIMFASLVNFNKLYDESYSGGKEYLRVLNELISDFDELLNMEKFKNVDKIKTIGSTFMAASGLNPALRKENTTEWDHIYELMNFAMEMYRVVDVFNSDLLGFNLVLRVGFNIGEVTAGVIGSSKLFYDIWGDAVNVASRMDSCGVDGRIQVPHSCTSILSGKYNLEPRGQVYIKGKGDILVYLVS</sequence>
<dbReference type="PANTHER" id="PTHR45627">
    <property type="entry name" value="ADENYLATE CYCLASE TYPE 1"/>
    <property type="match status" value="1"/>
</dbReference>
<gene>
    <name evidence="17" type="ORF">RUM44_001626</name>
</gene>
<evidence type="ECO:0000256" key="8">
    <source>
        <dbReference type="ARBA" id="ARBA00022840"/>
    </source>
</evidence>
<protein>
    <recommendedName>
        <fullName evidence="4">adenylate cyclase</fullName>
        <ecNumber evidence="4">4.6.1.1</ecNumber>
    </recommendedName>
</protein>
<accession>A0ABR1AM26</accession>
<evidence type="ECO:0000256" key="9">
    <source>
        <dbReference type="ARBA" id="ARBA00022842"/>
    </source>
</evidence>
<feature type="transmembrane region" description="Helical" evidence="15">
    <location>
        <begin position="165"/>
        <end position="184"/>
    </location>
</feature>
<dbReference type="SUPFAM" id="SSF55073">
    <property type="entry name" value="Nucleotide cyclase"/>
    <property type="match status" value="2"/>
</dbReference>
<evidence type="ECO:0000256" key="5">
    <source>
        <dbReference type="ARBA" id="ARBA00022692"/>
    </source>
</evidence>
<evidence type="ECO:0000256" key="1">
    <source>
        <dbReference type="ARBA" id="ARBA00001593"/>
    </source>
</evidence>
<dbReference type="InterPro" id="IPR001054">
    <property type="entry name" value="A/G_cyclase"/>
</dbReference>
<dbReference type="Proteomes" id="UP001359485">
    <property type="component" value="Unassembled WGS sequence"/>
</dbReference>
<dbReference type="InterPro" id="IPR018297">
    <property type="entry name" value="A/G_cyclase_CS"/>
</dbReference>
<feature type="transmembrane region" description="Helical" evidence="15">
    <location>
        <begin position="1084"/>
        <end position="1105"/>
    </location>
</feature>
<feature type="transmembrane region" description="Helical" evidence="15">
    <location>
        <begin position="106"/>
        <end position="125"/>
    </location>
</feature>
<dbReference type="PANTHER" id="PTHR45627:SF8">
    <property type="entry name" value="ADENYLATE CYCLASE TYPE 9"/>
    <property type="match status" value="1"/>
</dbReference>
<keyword evidence="5 15" id="KW-0812">Transmembrane</keyword>
<evidence type="ECO:0000313" key="18">
    <source>
        <dbReference type="Proteomes" id="UP001359485"/>
    </source>
</evidence>
<feature type="transmembrane region" description="Helical" evidence="15">
    <location>
        <begin position="923"/>
        <end position="939"/>
    </location>
</feature>
<evidence type="ECO:0000256" key="13">
    <source>
        <dbReference type="ARBA" id="ARBA00023239"/>
    </source>
</evidence>
<dbReference type="PROSITE" id="PS50125">
    <property type="entry name" value="GUANYLATE_CYCLASE_2"/>
    <property type="match status" value="2"/>
</dbReference>
<evidence type="ECO:0000256" key="6">
    <source>
        <dbReference type="ARBA" id="ARBA00022723"/>
    </source>
</evidence>
<keyword evidence="7" id="KW-0547">Nucleotide-binding</keyword>
<evidence type="ECO:0000256" key="14">
    <source>
        <dbReference type="RuleBase" id="RU000405"/>
    </source>
</evidence>
<dbReference type="PROSITE" id="PS00452">
    <property type="entry name" value="GUANYLATE_CYCLASE_1"/>
    <property type="match status" value="2"/>
</dbReference>
<keyword evidence="13 14" id="KW-0456">Lyase</keyword>
<evidence type="ECO:0000256" key="10">
    <source>
        <dbReference type="ARBA" id="ARBA00022989"/>
    </source>
</evidence>
<evidence type="ECO:0000256" key="2">
    <source>
        <dbReference type="ARBA" id="ARBA00001946"/>
    </source>
</evidence>
<name>A0ABR1AM26_POLSC</name>
<keyword evidence="9" id="KW-0460">Magnesium</keyword>
<keyword evidence="6" id="KW-0479">Metal-binding</keyword>
<feature type="transmembrane region" description="Helical" evidence="15">
    <location>
        <begin position="137"/>
        <end position="153"/>
    </location>
</feature>
<feature type="domain" description="Guanylate cyclase" evidence="16">
    <location>
        <begin position="341"/>
        <end position="468"/>
    </location>
</feature>
<evidence type="ECO:0000259" key="16">
    <source>
        <dbReference type="PROSITE" id="PS50125"/>
    </source>
</evidence>
<comment type="caution">
    <text evidence="17">The sequence shown here is derived from an EMBL/GenBank/DDBJ whole genome shotgun (WGS) entry which is preliminary data.</text>
</comment>
<dbReference type="InterPro" id="IPR029787">
    <property type="entry name" value="Nucleotide_cyclase"/>
</dbReference>
<comment type="cofactor">
    <cofactor evidence="2">
        <name>Mg(2+)</name>
        <dbReference type="ChEBI" id="CHEBI:18420"/>
    </cofactor>
</comment>
<evidence type="ECO:0000313" key="17">
    <source>
        <dbReference type="EMBL" id="KAK6621819.1"/>
    </source>
</evidence>